<feature type="domain" description="Peptidase C14 caspase" evidence="2">
    <location>
        <begin position="2"/>
        <end position="218"/>
    </location>
</feature>
<dbReference type="Gene3D" id="3.40.50.1460">
    <property type="match status" value="1"/>
</dbReference>
<dbReference type="InterPro" id="IPR052039">
    <property type="entry name" value="Caspase-related_regulators"/>
</dbReference>
<reference evidence="4" key="1">
    <citation type="journal article" date="2019" name="Int. J. Syst. Evol. Microbiol.">
        <title>The Global Catalogue of Microorganisms (GCM) 10K type strain sequencing project: providing services to taxonomists for standard genome sequencing and annotation.</title>
        <authorList>
            <consortium name="The Broad Institute Genomics Platform"/>
            <consortium name="The Broad Institute Genome Sequencing Center for Infectious Disease"/>
            <person name="Wu L."/>
            <person name="Ma J."/>
        </authorList>
    </citation>
    <scope>NUCLEOTIDE SEQUENCE [LARGE SCALE GENOMIC DNA]</scope>
    <source>
        <strain evidence="4">CGMCC 1.18578</strain>
    </source>
</reference>
<dbReference type="InterPro" id="IPR011600">
    <property type="entry name" value="Pept_C14_caspase"/>
</dbReference>
<sequence length="540" mass="63166">MNIAIILGVSEYIDSANNLPGCQTDVDYINHVVRGINKFDEILVLNEKTNSNDIKNQLTNFLSKFEDKQLGELFFYYTGHGEFFNNEFYYILSDFDKKKRKQTSLENNELDNLFRSVNPELLIKVVDACQAGVTYVKGGDSSFEKYLNETGSRFNKCYFMFSSQSEQYSYQDEVSHFTKSFVNAVISHKSENIRYKDIIDYISDEFENNSEQTPFFVTQANFTEKFAFIDQEMRNTLLSIFNSDSKDKKKDTEKSVVSFEEFVMNEANEFCTEVDVLKIMGEIKEQIEKYSFPTNFTNIYDVEIHPFKTLENKRLTEPNVPKLNLIGKWLKDNKHDYFAKPNINVETYIEEQEEPSFATALFNFGLNKSEKKKNVTKTREIITGYSTTYEYPYKAIRIIAKPKYENLQWYNCSLLFITSKNNIRLFYFCSNYDESNWSNRSINNNFDWKTVEVKLKDNQKISETLNKILSEYTYYILAPLVERYNSSVMQTKTEDKGNETAKTESKKDETNKTVGNKTEGNKTESKKSESQKDLELKVSQ</sequence>
<evidence type="ECO:0000259" key="2">
    <source>
        <dbReference type="Pfam" id="PF00656"/>
    </source>
</evidence>
<name>A0ABW0QU24_9BACL</name>
<feature type="region of interest" description="Disordered" evidence="1">
    <location>
        <begin position="491"/>
        <end position="540"/>
    </location>
</feature>
<accession>A0ABW0QU24</accession>
<proteinExistence type="predicted"/>
<dbReference type="PANTHER" id="PTHR22576:SF37">
    <property type="entry name" value="MUCOSA-ASSOCIATED LYMPHOID TISSUE LYMPHOMA TRANSLOCATION PROTEIN 1"/>
    <property type="match status" value="1"/>
</dbReference>
<dbReference type="Proteomes" id="UP001596108">
    <property type="component" value="Unassembled WGS sequence"/>
</dbReference>
<evidence type="ECO:0000313" key="4">
    <source>
        <dbReference type="Proteomes" id="UP001596108"/>
    </source>
</evidence>
<dbReference type="InterPro" id="IPR029030">
    <property type="entry name" value="Caspase-like_dom_sf"/>
</dbReference>
<feature type="compositionally biased region" description="Basic and acidic residues" evidence="1">
    <location>
        <begin position="519"/>
        <end position="540"/>
    </location>
</feature>
<dbReference type="SUPFAM" id="SSF52129">
    <property type="entry name" value="Caspase-like"/>
    <property type="match status" value="1"/>
</dbReference>
<comment type="caution">
    <text evidence="3">The sequence shown here is derived from an EMBL/GenBank/DDBJ whole genome shotgun (WGS) entry which is preliminary data.</text>
</comment>
<feature type="compositionally biased region" description="Basic and acidic residues" evidence="1">
    <location>
        <begin position="492"/>
        <end position="511"/>
    </location>
</feature>
<dbReference type="Pfam" id="PF00656">
    <property type="entry name" value="Peptidase_C14"/>
    <property type="match status" value="1"/>
</dbReference>
<evidence type="ECO:0000313" key="3">
    <source>
        <dbReference type="EMBL" id="MFC5528343.1"/>
    </source>
</evidence>
<protein>
    <submittedName>
        <fullName evidence="3">Caspase family protein</fullName>
    </submittedName>
</protein>
<gene>
    <name evidence="3" type="ORF">ACFPQ4_02620</name>
</gene>
<dbReference type="EMBL" id="JBHSNC010000008">
    <property type="protein sequence ID" value="MFC5528343.1"/>
    <property type="molecule type" value="Genomic_DNA"/>
</dbReference>
<dbReference type="PANTHER" id="PTHR22576">
    <property type="entry name" value="MUCOSA ASSOCIATED LYMPHOID TISSUE LYMPHOMA TRANSLOCATION PROTEIN 1/PARACASPASE"/>
    <property type="match status" value="1"/>
</dbReference>
<keyword evidence="4" id="KW-1185">Reference proteome</keyword>
<organism evidence="3 4">
    <name type="scientific">Cohnella yongneupensis</name>
    <dbReference type="NCBI Taxonomy" id="425006"/>
    <lineage>
        <taxon>Bacteria</taxon>
        <taxon>Bacillati</taxon>
        <taxon>Bacillota</taxon>
        <taxon>Bacilli</taxon>
        <taxon>Bacillales</taxon>
        <taxon>Paenibacillaceae</taxon>
        <taxon>Cohnella</taxon>
    </lineage>
</organism>
<dbReference type="RefSeq" id="WP_378110174.1">
    <property type="nucleotide sequence ID" value="NZ_JBHSNC010000008.1"/>
</dbReference>
<evidence type="ECO:0000256" key="1">
    <source>
        <dbReference type="SAM" id="MobiDB-lite"/>
    </source>
</evidence>